<gene>
    <name evidence="4" type="ORF">WISP_138485</name>
</gene>
<proteinExistence type="predicted"/>
<dbReference type="PANTHER" id="PTHR12587:SF6">
    <property type="entry name" value="LIPRIN-ALPHA-2"/>
    <property type="match status" value="1"/>
</dbReference>
<dbReference type="EMBL" id="WHWB01034693">
    <property type="protein sequence ID" value="KAJ7405752.1"/>
    <property type="molecule type" value="Genomic_DNA"/>
</dbReference>
<evidence type="ECO:0000256" key="1">
    <source>
        <dbReference type="ARBA" id="ARBA00022737"/>
    </source>
</evidence>
<dbReference type="InterPro" id="IPR029515">
    <property type="entry name" value="Liprin"/>
</dbReference>
<keyword evidence="1" id="KW-0677">Repeat</keyword>
<organism evidence="4 5">
    <name type="scientific">Willisornis vidua</name>
    <name type="common">Xingu scale-backed antbird</name>
    <dbReference type="NCBI Taxonomy" id="1566151"/>
    <lineage>
        <taxon>Eukaryota</taxon>
        <taxon>Metazoa</taxon>
        <taxon>Chordata</taxon>
        <taxon>Craniata</taxon>
        <taxon>Vertebrata</taxon>
        <taxon>Euteleostomi</taxon>
        <taxon>Archelosauria</taxon>
        <taxon>Archosauria</taxon>
        <taxon>Dinosauria</taxon>
        <taxon>Saurischia</taxon>
        <taxon>Theropoda</taxon>
        <taxon>Coelurosauria</taxon>
        <taxon>Aves</taxon>
        <taxon>Neognathae</taxon>
        <taxon>Neoaves</taxon>
        <taxon>Telluraves</taxon>
        <taxon>Australaves</taxon>
        <taxon>Passeriformes</taxon>
        <taxon>Thamnophilidae</taxon>
        <taxon>Willisornis</taxon>
    </lineage>
</organism>
<feature type="coiled-coil region" evidence="2">
    <location>
        <begin position="117"/>
        <end position="172"/>
    </location>
</feature>
<dbReference type="InterPro" id="IPR057892">
    <property type="entry name" value="LIP-1_CC2"/>
</dbReference>
<dbReference type="Pfam" id="PF25526">
    <property type="entry name" value="LIP-1"/>
    <property type="match status" value="1"/>
</dbReference>
<accession>A0ABQ9CQT1</accession>
<evidence type="ECO:0000256" key="2">
    <source>
        <dbReference type="SAM" id="Coils"/>
    </source>
</evidence>
<dbReference type="Proteomes" id="UP001145742">
    <property type="component" value="Unassembled WGS sequence"/>
</dbReference>
<evidence type="ECO:0000259" key="3">
    <source>
        <dbReference type="Pfam" id="PF25526"/>
    </source>
</evidence>
<feature type="domain" description="Liprin-alpha CC2" evidence="3">
    <location>
        <begin position="114"/>
        <end position="176"/>
    </location>
</feature>
<name>A0ABQ9CQT1_9PASS</name>
<protein>
    <recommendedName>
        <fullName evidence="3">Liprin-alpha CC2 domain-containing protein</fullName>
    </recommendedName>
</protein>
<evidence type="ECO:0000313" key="5">
    <source>
        <dbReference type="Proteomes" id="UP001145742"/>
    </source>
</evidence>
<dbReference type="PANTHER" id="PTHR12587">
    <property type="entry name" value="LAR INTERACTING PROTEIN LIP -RELATED PROTEIN"/>
    <property type="match status" value="1"/>
</dbReference>
<keyword evidence="5" id="KW-1185">Reference proteome</keyword>
<sequence length="359" mass="40832">MTVVKRQAQSPSGVSSEVEVLKALKSLFEHHKALDEKVRERLRVSLERVSALEEELAAANQEIVALREQNAHIQRKMAAGEGSAESEHIEGMEPGQKVHEKRLSNGSIDSNDEASQVVELQELLEKQNYEMAQMKERLAALSSRVGEVEQEAETTRKELIKTEEMNSKYQRDIREFSLIWDPGKYRSVSLTSVPRKVTEHIILCAITWDMQDNQGVRSSQHGSMRSKSYLANLISFHEKLTYIVDEVKAVDVTYMNFSKDFGTASHDNFLEKLAAYGLDRYSSLGERLDGWLGPECEVDHQWCPPGLYWTQYCLLSLLMIWMRRLKALCQSADNVKLGGSVDLLEGRKALQRDLDRLDG</sequence>
<keyword evidence="2" id="KW-0175">Coiled coil</keyword>
<comment type="caution">
    <text evidence="4">The sequence shown here is derived from an EMBL/GenBank/DDBJ whole genome shotgun (WGS) entry which is preliminary data.</text>
</comment>
<feature type="coiled-coil region" evidence="2">
    <location>
        <begin position="42"/>
        <end position="76"/>
    </location>
</feature>
<evidence type="ECO:0000313" key="4">
    <source>
        <dbReference type="EMBL" id="KAJ7405752.1"/>
    </source>
</evidence>
<reference evidence="4" key="1">
    <citation type="submission" date="2019-10" db="EMBL/GenBank/DDBJ databases">
        <authorList>
            <person name="Soares A.E.R."/>
            <person name="Aleixo A."/>
            <person name="Schneider P."/>
            <person name="Miyaki C.Y."/>
            <person name="Schneider M.P."/>
            <person name="Mello C."/>
            <person name="Vasconcelos A.T.R."/>
        </authorList>
    </citation>
    <scope>NUCLEOTIDE SEQUENCE</scope>
    <source>
        <tissue evidence="4">Muscle</tissue>
    </source>
</reference>